<sequence length="282" mass="31901">MRAMDLQLYDYLSTNLTAISDEWLAQREVNRGSIYSIDAGGSAELLLREQNRLTNLTVTSILLNDKEVFESNKEKWAREVAESRVESNTPIPEVLDALSKARQVYWTFVERFLKSKVDEITKDDLLRWGIAIHMAFDELYIHFSEMYYQITSSERLAQQNLIAELSFPIIKLNTSIGVLPLIGNIDAIRGKSFLECIPAKSVKMEITHLFIDLSGVSIIDTMVAQQIYPIIQILKLLGIDSTLTGIRPEIAQTSVQLGLNFANVATFSSLQQALKNQLEEII</sequence>
<protein>
    <submittedName>
        <fullName evidence="3">STAS domain-containing protein</fullName>
    </submittedName>
</protein>
<dbReference type="PANTHER" id="PTHR33745:SF3">
    <property type="entry name" value="RSBT CO-ANTAGONIST PROTEIN RSBRC"/>
    <property type="match status" value="1"/>
</dbReference>
<accession>A0A921G244</accession>
<feature type="domain" description="STAS" evidence="2">
    <location>
        <begin position="166"/>
        <end position="277"/>
    </location>
</feature>
<dbReference type="Gene3D" id="3.30.750.24">
    <property type="entry name" value="STAS domain"/>
    <property type="match status" value="1"/>
</dbReference>
<dbReference type="SUPFAM" id="SSF52091">
    <property type="entry name" value="SpoIIaa-like"/>
    <property type="match status" value="1"/>
</dbReference>
<dbReference type="PROSITE" id="PS50801">
    <property type="entry name" value="STAS"/>
    <property type="match status" value="1"/>
</dbReference>
<dbReference type="InterPro" id="IPR002645">
    <property type="entry name" value="STAS_dom"/>
</dbReference>
<dbReference type="Proteomes" id="UP000698173">
    <property type="component" value="Unassembled WGS sequence"/>
</dbReference>
<dbReference type="InterPro" id="IPR051932">
    <property type="entry name" value="Bact_StressResp_Reg"/>
</dbReference>
<dbReference type="InterPro" id="IPR036513">
    <property type="entry name" value="STAS_dom_sf"/>
</dbReference>
<dbReference type="PANTHER" id="PTHR33745">
    <property type="entry name" value="RSBT ANTAGONIST PROTEIN RSBS-RELATED"/>
    <property type="match status" value="1"/>
</dbReference>
<keyword evidence="1" id="KW-0597">Phosphoprotein</keyword>
<reference evidence="3" key="2">
    <citation type="submission" date="2021-09" db="EMBL/GenBank/DDBJ databases">
        <authorList>
            <person name="Gilroy R."/>
        </authorList>
    </citation>
    <scope>NUCLEOTIDE SEQUENCE</scope>
    <source>
        <strain evidence="3">CHK171-7178</strain>
    </source>
</reference>
<organism evidence="3 4">
    <name type="scientific">Sporosarcina psychrophila</name>
    <name type="common">Bacillus psychrophilus</name>
    <dbReference type="NCBI Taxonomy" id="1476"/>
    <lineage>
        <taxon>Bacteria</taxon>
        <taxon>Bacillati</taxon>
        <taxon>Bacillota</taxon>
        <taxon>Bacilli</taxon>
        <taxon>Bacillales</taxon>
        <taxon>Caryophanaceae</taxon>
        <taxon>Sporosarcina</taxon>
    </lineage>
</organism>
<reference evidence="3" key="1">
    <citation type="journal article" date="2021" name="PeerJ">
        <title>Extensive microbial diversity within the chicken gut microbiome revealed by metagenomics and culture.</title>
        <authorList>
            <person name="Gilroy R."/>
            <person name="Ravi A."/>
            <person name="Getino M."/>
            <person name="Pursley I."/>
            <person name="Horton D.L."/>
            <person name="Alikhan N.F."/>
            <person name="Baker D."/>
            <person name="Gharbi K."/>
            <person name="Hall N."/>
            <person name="Watson M."/>
            <person name="Adriaenssens E.M."/>
            <person name="Foster-Nyarko E."/>
            <person name="Jarju S."/>
            <person name="Secka A."/>
            <person name="Antonio M."/>
            <person name="Oren A."/>
            <person name="Chaudhuri R.R."/>
            <person name="La Ragione R."/>
            <person name="Hildebrand F."/>
            <person name="Pallen M.J."/>
        </authorList>
    </citation>
    <scope>NUCLEOTIDE SEQUENCE</scope>
    <source>
        <strain evidence="3">CHK171-7178</strain>
    </source>
</reference>
<dbReference type="CDD" id="cd07041">
    <property type="entry name" value="STAS_RsbR_RsbS_like"/>
    <property type="match status" value="1"/>
</dbReference>
<evidence type="ECO:0000313" key="3">
    <source>
        <dbReference type="EMBL" id="HJF33825.1"/>
    </source>
</evidence>
<evidence type="ECO:0000259" key="2">
    <source>
        <dbReference type="PROSITE" id="PS50801"/>
    </source>
</evidence>
<gene>
    <name evidence="3" type="ORF">K8V56_18820</name>
</gene>
<dbReference type="AlphaFoldDB" id="A0A921G244"/>
<dbReference type="EMBL" id="DYWT01000282">
    <property type="protein sequence ID" value="HJF33825.1"/>
    <property type="molecule type" value="Genomic_DNA"/>
</dbReference>
<dbReference type="Pfam" id="PF01740">
    <property type="entry name" value="STAS"/>
    <property type="match status" value="1"/>
</dbReference>
<comment type="caution">
    <text evidence="3">The sequence shown here is derived from an EMBL/GenBank/DDBJ whole genome shotgun (WGS) entry which is preliminary data.</text>
</comment>
<name>A0A921G244_SPOPS</name>
<evidence type="ECO:0000313" key="4">
    <source>
        <dbReference type="Proteomes" id="UP000698173"/>
    </source>
</evidence>
<proteinExistence type="predicted"/>
<evidence type="ECO:0000256" key="1">
    <source>
        <dbReference type="ARBA" id="ARBA00022553"/>
    </source>
</evidence>